<feature type="transmembrane region" description="Helical" evidence="6">
    <location>
        <begin position="141"/>
        <end position="160"/>
    </location>
</feature>
<comment type="caution">
    <text evidence="7">The sequence shown here is derived from an EMBL/GenBank/DDBJ whole genome shotgun (WGS) entry which is preliminary data.</text>
</comment>
<feature type="transmembrane region" description="Helical" evidence="6">
    <location>
        <begin position="93"/>
        <end position="121"/>
    </location>
</feature>
<feature type="transmembrane region" description="Helical" evidence="6">
    <location>
        <begin position="21"/>
        <end position="45"/>
    </location>
</feature>
<organism evidence="7 8">
    <name type="scientific">Gilvimarinus algae</name>
    <dbReference type="NCBI Taxonomy" id="3058037"/>
    <lineage>
        <taxon>Bacteria</taxon>
        <taxon>Pseudomonadati</taxon>
        <taxon>Pseudomonadota</taxon>
        <taxon>Gammaproteobacteria</taxon>
        <taxon>Cellvibrionales</taxon>
        <taxon>Cellvibrionaceae</taxon>
        <taxon>Gilvimarinus</taxon>
    </lineage>
</organism>
<dbReference type="Pfam" id="PF01554">
    <property type="entry name" value="MatE"/>
    <property type="match status" value="2"/>
</dbReference>
<keyword evidence="4 6" id="KW-1133">Transmembrane helix</keyword>
<reference evidence="7" key="1">
    <citation type="submission" date="2023-07" db="EMBL/GenBank/DDBJ databases">
        <title>Gilvimarinus algae sp. nov., isolated from the surface of Kelp.</title>
        <authorList>
            <person name="Sun Y.Y."/>
            <person name="Gong Y."/>
            <person name="Du Z.J."/>
        </authorList>
    </citation>
    <scope>NUCLEOTIDE SEQUENCE</scope>
    <source>
        <strain evidence="7">SDUM040014</strain>
    </source>
</reference>
<evidence type="ECO:0000256" key="2">
    <source>
        <dbReference type="ARBA" id="ARBA00010199"/>
    </source>
</evidence>
<feature type="transmembrane region" description="Helical" evidence="6">
    <location>
        <begin position="363"/>
        <end position="381"/>
    </location>
</feature>
<sequence length="446" mass="48748">MNPPTNAQHRLSTYTRGIWPLVWPIMLSNLSVPLLGAVDTAILGHLPAARYLGAVAVGASVLTLVFWSLGFLRMGTTSLVAPAVGREDWEESLALWLRSAVLALALAAALLAASGWVIPFAIGWMAPEPAAAQLAISYCQIRFLSAPATLLNYTLIGWFIGQQDTRRPLVILVFTNAINIALDLLFILGLGLNSDGAAWASVCAEYAALGLGLWLLWARIGRLTLRQPWRLRLRELRRLECYLPLIRVNRHLFVRTFCLLTVFTFFTAQGARAGTHVVAANAILLQLLMLTSHALDGFAHAAEALCGKARGAADRAEFVRVSLATTAMALATALLISLVFALGKPLWLELFTQIPEVLEEAGAQFHWIIALPLLAIWGYQLDGIFLGSGRTAAMQYTMLICTVGVFFPLWWLTTGLGNTGLWLAFSLFNAARGLVMGALFWRNLRQ</sequence>
<comment type="similarity">
    <text evidence="2">Belongs to the multi antimicrobial extrusion (MATE) (TC 2.A.66.1) family.</text>
</comment>
<evidence type="ECO:0000256" key="3">
    <source>
        <dbReference type="ARBA" id="ARBA00022692"/>
    </source>
</evidence>
<keyword evidence="3 6" id="KW-0812">Transmembrane</keyword>
<comment type="subcellular location">
    <subcellularLocation>
        <location evidence="1">Membrane</location>
        <topology evidence="1">Multi-pass membrane protein</topology>
    </subcellularLocation>
</comment>
<evidence type="ECO:0000256" key="6">
    <source>
        <dbReference type="SAM" id="Phobius"/>
    </source>
</evidence>
<feature type="transmembrane region" description="Helical" evidence="6">
    <location>
        <begin position="198"/>
        <end position="217"/>
    </location>
</feature>
<evidence type="ECO:0000313" key="7">
    <source>
        <dbReference type="EMBL" id="MDO3381734.1"/>
    </source>
</evidence>
<dbReference type="CDD" id="cd13136">
    <property type="entry name" value="MATE_DinF_like"/>
    <property type="match status" value="1"/>
</dbReference>
<dbReference type="RefSeq" id="WP_302711875.1">
    <property type="nucleotide sequence ID" value="NZ_JAULRT010000035.1"/>
</dbReference>
<dbReference type="PANTHER" id="PTHR42893">
    <property type="entry name" value="PROTEIN DETOXIFICATION 44, CHLOROPLASTIC-RELATED"/>
    <property type="match status" value="1"/>
</dbReference>
<keyword evidence="5 6" id="KW-0472">Membrane</keyword>
<feature type="transmembrane region" description="Helical" evidence="6">
    <location>
        <begin position="169"/>
        <end position="192"/>
    </location>
</feature>
<feature type="transmembrane region" description="Helical" evidence="6">
    <location>
        <begin position="419"/>
        <end position="441"/>
    </location>
</feature>
<dbReference type="PANTHER" id="PTHR42893:SF46">
    <property type="entry name" value="PROTEIN DETOXIFICATION 44, CHLOROPLASTIC"/>
    <property type="match status" value="1"/>
</dbReference>
<feature type="transmembrane region" description="Helical" evidence="6">
    <location>
        <begin position="51"/>
        <end position="72"/>
    </location>
</feature>
<name>A0ABT8TC98_9GAMM</name>
<evidence type="ECO:0000313" key="8">
    <source>
        <dbReference type="Proteomes" id="UP001168380"/>
    </source>
</evidence>
<feature type="transmembrane region" description="Helical" evidence="6">
    <location>
        <begin position="318"/>
        <end position="343"/>
    </location>
</feature>
<feature type="transmembrane region" description="Helical" evidence="6">
    <location>
        <begin position="393"/>
        <end position="413"/>
    </location>
</feature>
<evidence type="ECO:0000256" key="5">
    <source>
        <dbReference type="ARBA" id="ARBA00023136"/>
    </source>
</evidence>
<dbReference type="InterPro" id="IPR002528">
    <property type="entry name" value="MATE_fam"/>
</dbReference>
<accession>A0ABT8TC98</accession>
<gene>
    <name evidence="7" type="ORF">QWI16_06065</name>
</gene>
<feature type="transmembrane region" description="Helical" evidence="6">
    <location>
        <begin position="252"/>
        <end position="271"/>
    </location>
</feature>
<proteinExistence type="inferred from homology"/>
<dbReference type="NCBIfam" id="TIGR00797">
    <property type="entry name" value="matE"/>
    <property type="match status" value="1"/>
</dbReference>
<keyword evidence="8" id="KW-1185">Reference proteome</keyword>
<feature type="transmembrane region" description="Helical" evidence="6">
    <location>
        <begin position="283"/>
        <end position="306"/>
    </location>
</feature>
<protein>
    <submittedName>
        <fullName evidence="7">MATE family efflux transporter</fullName>
    </submittedName>
</protein>
<dbReference type="EMBL" id="JAULRT010000035">
    <property type="protein sequence ID" value="MDO3381734.1"/>
    <property type="molecule type" value="Genomic_DNA"/>
</dbReference>
<evidence type="ECO:0000256" key="1">
    <source>
        <dbReference type="ARBA" id="ARBA00004141"/>
    </source>
</evidence>
<dbReference type="Proteomes" id="UP001168380">
    <property type="component" value="Unassembled WGS sequence"/>
</dbReference>
<dbReference type="InterPro" id="IPR044644">
    <property type="entry name" value="DinF-like"/>
</dbReference>
<evidence type="ECO:0000256" key="4">
    <source>
        <dbReference type="ARBA" id="ARBA00022989"/>
    </source>
</evidence>